<proteinExistence type="predicted"/>
<comment type="caution">
    <text evidence="2">The sequence shown here is derived from an EMBL/GenBank/DDBJ whole genome shotgun (WGS) entry which is preliminary data.</text>
</comment>
<name>A0A9W6X5A5_9STRA</name>
<organism evidence="2 3">
    <name type="scientific">Phytophthora lilii</name>
    <dbReference type="NCBI Taxonomy" id="2077276"/>
    <lineage>
        <taxon>Eukaryota</taxon>
        <taxon>Sar</taxon>
        <taxon>Stramenopiles</taxon>
        <taxon>Oomycota</taxon>
        <taxon>Peronosporomycetes</taxon>
        <taxon>Peronosporales</taxon>
        <taxon>Peronosporaceae</taxon>
        <taxon>Phytophthora</taxon>
    </lineage>
</organism>
<evidence type="ECO:0000313" key="3">
    <source>
        <dbReference type="Proteomes" id="UP001165083"/>
    </source>
</evidence>
<feature type="region of interest" description="Disordered" evidence="1">
    <location>
        <begin position="91"/>
        <end position="132"/>
    </location>
</feature>
<dbReference type="Proteomes" id="UP001165083">
    <property type="component" value="Unassembled WGS sequence"/>
</dbReference>
<dbReference type="EMBL" id="BSXW01000929">
    <property type="protein sequence ID" value="GMF31744.1"/>
    <property type="molecule type" value="Genomic_DNA"/>
</dbReference>
<keyword evidence="3" id="KW-1185">Reference proteome</keyword>
<accession>A0A9W6X5A5</accession>
<dbReference type="AlphaFoldDB" id="A0A9W6X5A5"/>
<protein>
    <submittedName>
        <fullName evidence="2">Unnamed protein product</fullName>
    </submittedName>
</protein>
<evidence type="ECO:0000313" key="2">
    <source>
        <dbReference type="EMBL" id="GMF31744.1"/>
    </source>
</evidence>
<evidence type="ECO:0000256" key="1">
    <source>
        <dbReference type="SAM" id="MobiDB-lite"/>
    </source>
</evidence>
<reference evidence="2" key="1">
    <citation type="submission" date="2023-04" db="EMBL/GenBank/DDBJ databases">
        <title>Phytophthora lilii NBRC 32176.</title>
        <authorList>
            <person name="Ichikawa N."/>
            <person name="Sato H."/>
            <person name="Tonouchi N."/>
        </authorList>
    </citation>
    <scope>NUCLEOTIDE SEQUENCE</scope>
    <source>
        <strain evidence="2">NBRC 32176</strain>
    </source>
</reference>
<gene>
    <name evidence="2" type="ORF">Plil01_001357400</name>
</gene>
<sequence>MAPALTVMKLYGSNPNATDAANNLSGTCSHGLAMLRNQFGVKGNTRRNNSKNGNCPRALASSIFCLRAWSLPGSRRSLKLSTMSSEARFLDSRKQQEAPHAVRVHTNGNASDSGRIAPANTFSNADPGMANV</sequence>